<sequence length="163" mass="18973">MQSINHFLQYNLKSILCCVTYGTSQPHQWLLKFSLKVLINTIQQYVDPRHFALSTSCMFCRITDYWFVRTAFCTHLFHFPVEVLTFVIESLKCGVYTLFYLLLVGVITHICRSHVLIAPSLIEGVRTSLPTSFHVNWQTLRSLSGENTRFGQYFILVLYNSHV</sequence>
<organism evidence="1">
    <name type="scientific">Solanum lycopersicum</name>
    <name type="common">Tomato</name>
    <name type="synonym">Lycopersicon esculentum</name>
    <dbReference type="NCBI Taxonomy" id="4081"/>
    <lineage>
        <taxon>Eukaryota</taxon>
        <taxon>Viridiplantae</taxon>
        <taxon>Streptophyta</taxon>
        <taxon>Embryophyta</taxon>
        <taxon>Tracheophyta</taxon>
        <taxon>Spermatophyta</taxon>
        <taxon>Magnoliopsida</taxon>
        <taxon>eudicotyledons</taxon>
        <taxon>Gunneridae</taxon>
        <taxon>Pentapetalae</taxon>
        <taxon>asterids</taxon>
        <taxon>lamiids</taxon>
        <taxon>Solanales</taxon>
        <taxon>Solanaceae</taxon>
        <taxon>Solanoideae</taxon>
        <taxon>Solaneae</taxon>
        <taxon>Solanum</taxon>
        <taxon>Solanum subgen. Lycopersicon</taxon>
    </lineage>
</organism>
<reference evidence="1" key="1">
    <citation type="journal article" date="2012" name="Nature">
        <title>The tomato genome sequence provides insights into fleshy fruit evolution.</title>
        <authorList>
            <consortium name="Tomato Genome Consortium"/>
        </authorList>
    </citation>
    <scope>NUCLEOTIDE SEQUENCE [LARGE SCALE GENOMIC DNA]</scope>
    <source>
        <strain evidence="1">cv. Heinz 1706</strain>
    </source>
</reference>
<dbReference type="EnsemblPlants" id="Solyc09g015250.1.1">
    <property type="protein sequence ID" value="Solyc09g015250.1.1"/>
    <property type="gene ID" value="Solyc09g015250.1"/>
</dbReference>
<reference evidence="1" key="2">
    <citation type="submission" date="2013-04" db="UniProtKB">
        <authorList>
            <consortium name="EnsemblPlants"/>
        </authorList>
    </citation>
    <scope>IDENTIFICATION</scope>
    <source>
        <strain evidence="1">cv. Heinz 1706</strain>
    </source>
</reference>
<dbReference type="Gramene" id="Solyc09g015250.1.1">
    <property type="protein sequence ID" value="Solyc09g015250.1.1"/>
    <property type="gene ID" value="Solyc09g015250.1"/>
</dbReference>
<dbReference type="PaxDb" id="4081-Solyc09g015250.1.1"/>
<keyword evidence="2" id="KW-1185">Reference proteome</keyword>
<accession>K4CRZ7</accession>
<evidence type="ECO:0000313" key="1">
    <source>
        <dbReference type="EnsemblPlants" id="Solyc09g015250.1.1"/>
    </source>
</evidence>
<dbReference type="Proteomes" id="UP000004994">
    <property type="component" value="Chromosome 9"/>
</dbReference>
<proteinExistence type="predicted"/>
<dbReference type="InParanoid" id="K4CRZ7"/>
<dbReference type="AlphaFoldDB" id="K4CRZ7"/>
<name>K4CRZ7_SOLLC</name>
<dbReference type="HOGENOM" id="CLU_1629912_0_0_1"/>
<protein>
    <submittedName>
        <fullName evidence="1">Uncharacterized protein</fullName>
    </submittedName>
</protein>
<evidence type="ECO:0000313" key="2">
    <source>
        <dbReference type="Proteomes" id="UP000004994"/>
    </source>
</evidence>